<dbReference type="PANTHER" id="PTHR46517:SF1">
    <property type="entry name" value="FRUCTOSE-2,6-BISPHOSPHATASE TIGAR"/>
    <property type="match status" value="1"/>
</dbReference>
<dbReference type="InterPro" id="IPR051695">
    <property type="entry name" value="Phosphoglycerate_Mutase"/>
</dbReference>
<dbReference type="Ensembl" id="ENSCSAVT00000009931.1">
    <property type="protein sequence ID" value="ENSCSAVP00000009813.1"/>
    <property type="gene ID" value="ENSCSAVG00000005760.1"/>
</dbReference>
<dbReference type="Gene3D" id="3.40.50.1240">
    <property type="entry name" value="Phosphoglycerate mutase-like"/>
    <property type="match status" value="1"/>
</dbReference>
<feature type="binding site" evidence="2">
    <location>
        <position position="65"/>
    </location>
    <ligand>
        <name>substrate</name>
    </ligand>
</feature>
<dbReference type="GO" id="GO:0005829">
    <property type="term" value="C:cytosol"/>
    <property type="evidence" value="ECO:0007669"/>
    <property type="project" value="TreeGrafter"/>
</dbReference>
<dbReference type="SUPFAM" id="SSF53254">
    <property type="entry name" value="Phosphoglycerate mutase-like"/>
    <property type="match status" value="1"/>
</dbReference>
<dbReference type="eggNOG" id="KOG0235">
    <property type="taxonomic scope" value="Eukaryota"/>
</dbReference>
<keyword evidence="4" id="KW-1185">Reference proteome</keyword>
<dbReference type="GO" id="GO:0045820">
    <property type="term" value="P:negative regulation of glycolytic process"/>
    <property type="evidence" value="ECO:0007669"/>
    <property type="project" value="TreeGrafter"/>
</dbReference>
<dbReference type="InterPro" id="IPR013078">
    <property type="entry name" value="His_Pase_superF_clade-1"/>
</dbReference>
<protein>
    <submittedName>
        <fullName evidence="3">Uncharacterized protein</fullName>
    </submittedName>
</protein>
<dbReference type="FunCoup" id="H2YWV2">
    <property type="interactions" value="5"/>
</dbReference>
<reference evidence="3" key="2">
    <citation type="submission" date="2025-08" db="UniProtKB">
        <authorList>
            <consortium name="Ensembl"/>
        </authorList>
    </citation>
    <scope>IDENTIFICATION</scope>
</reference>
<keyword evidence="1" id="KW-0378">Hydrolase</keyword>
<proteinExistence type="predicted"/>
<dbReference type="Proteomes" id="UP000007875">
    <property type="component" value="Unassembled WGS sequence"/>
</dbReference>
<reference evidence="4" key="1">
    <citation type="submission" date="2003-08" db="EMBL/GenBank/DDBJ databases">
        <authorList>
            <person name="Birren B."/>
            <person name="Nusbaum C."/>
            <person name="Abebe A."/>
            <person name="Abouelleil A."/>
            <person name="Adekoya E."/>
            <person name="Ait-zahra M."/>
            <person name="Allen N."/>
            <person name="Allen T."/>
            <person name="An P."/>
            <person name="Anderson M."/>
            <person name="Anderson S."/>
            <person name="Arachchi H."/>
            <person name="Armbruster J."/>
            <person name="Bachantsang P."/>
            <person name="Baldwin J."/>
            <person name="Barry A."/>
            <person name="Bayul T."/>
            <person name="Blitshsteyn B."/>
            <person name="Bloom T."/>
            <person name="Blye J."/>
            <person name="Boguslavskiy L."/>
            <person name="Borowsky M."/>
            <person name="Boukhgalter B."/>
            <person name="Brunache A."/>
            <person name="Butler J."/>
            <person name="Calixte N."/>
            <person name="Calvo S."/>
            <person name="Camarata J."/>
            <person name="Campo K."/>
            <person name="Chang J."/>
            <person name="Cheshatsang Y."/>
            <person name="Citroen M."/>
            <person name="Collymore A."/>
            <person name="Considine T."/>
            <person name="Cook A."/>
            <person name="Cooke P."/>
            <person name="Corum B."/>
            <person name="Cuomo C."/>
            <person name="David R."/>
            <person name="Dawoe T."/>
            <person name="Degray S."/>
            <person name="Dodge S."/>
            <person name="Dooley K."/>
            <person name="Dorje P."/>
            <person name="Dorjee K."/>
            <person name="Dorris L."/>
            <person name="Duffey N."/>
            <person name="Dupes A."/>
            <person name="Elkins T."/>
            <person name="Engels R."/>
            <person name="Erickson J."/>
            <person name="Farina A."/>
            <person name="Faro S."/>
            <person name="Ferreira P."/>
            <person name="Fischer H."/>
            <person name="Fitzgerald M."/>
            <person name="Foley K."/>
            <person name="Gage D."/>
            <person name="Galagan J."/>
            <person name="Gearin G."/>
            <person name="Gnerre S."/>
            <person name="Gnirke A."/>
            <person name="Goyette A."/>
            <person name="Graham J."/>
            <person name="Grandbois E."/>
            <person name="Gyaltsen K."/>
            <person name="Hafez N."/>
            <person name="Hagopian D."/>
            <person name="Hagos B."/>
            <person name="Hall J."/>
            <person name="Hatcher B."/>
            <person name="Heller A."/>
            <person name="Higgins H."/>
            <person name="Honan T."/>
            <person name="Horn A."/>
            <person name="Houde N."/>
            <person name="Hughes L."/>
            <person name="Hulme W."/>
            <person name="Husby E."/>
            <person name="Iliev I."/>
            <person name="Jaffe D."/>
            <person name="Jones C."/>
            <person name="Kamal M."/>
            <person name="Kamat A."/>
            <person name="Kamvysselis M."/>
            <person name="Karlsson E."/>
            <person name="Kells C."/>
            <person name="Kieu A."/>
            <person name="Kisner P."/>
            <person name="Kodira C."/>
            <person name="Kulbokas E."/>
            <person name="Labutti K."/>
            <person name="Lama D."/>
            <person name="Landers T."/>
            <person name="Leger J."/>
            <person name="Levine S."/>
            <person name="Lewis D."/>
            <person name="Lewis T."/>
            <person name="Lindblad-toh K."/>
            <person name="Liu X."/>
            <person name="Lokyitsang T."/>
            <person name="Lokyitsang Y."/>
            <person name="Lucien O."/>
            <person name="Lui A."/>
            <person name="Ma L.J."/>
            <person name="Mabbitt R."/>
            <person name="Macdonald J."/>
            <person name="Maclean C."/>
            <person name="Major J."/>
            <person name="Manning J."/>
            <person name="Marabella R."/>
            <person name="Maru K."/>
            <person name="Matthews C."/>
            <person name="Mauceli E."/>
            <person name="Mccarthy M."/>
            <person name="Mcdonough S."/>
            <person name="Mcghee T."/>
            <person name="Meldrim J."/>
            <person name="Meneus L."/>
            <person name="Mesirov J."/>
            <person name="Mihalev A."/>
            <person name="Mihova T."/>
            <person name="Mikkelsen T."/>
            <person name="Mlenga V."/>
            <person name="Moru K."/>
            <person name="Mozes J."/>
            <person name="Mulrain L."/>
            <person name="Munson G."/>
            <person name="Naylor J."/>
            <person name="Newes C."/>
            <person name="Nguyen C."/>
            <person name="Nguyen N."/>
            <person name="Nguyen T."/>
            <person name="Nicol R."/>
            <person name="Nielsen C."/>
            <person name="Nizzari M."/>
            <person name="Norbu C."/>
            <person name="Norbu N."/>
            <person name="O'donnell P."/>
            <person name="Okoawo O."/>
            <person name="O'leary S."/>
            <person name="Omotosho B."/>
            <person name="O'neill K."/>
            <person name="Osman S."/>
            <person name="Parker S."/>
            <person name="Perrin D."/>
            <person name="Phunkhang P."/>
            <person name="Piqani B."/>
            <person name="Purcell S."/>
            <person name="Rachupka T."/>
            <person name="Ramasamy U."/>
            <person name="Rameau R."/>
            <person name="Ray V."/>
            <person name="Raymond C."/>
            <person name="Retta R."/>
            <person name="Richardson S."/>
            <person name="Rise C."/>
            <person name="Rodriguez J."/>
            <person name="Rogers J."/>
            <person name="Rogov P."/>
            <person name="Rutman M."/>
            <person name="Schupbach R."/>
            <person name="Seaman C."/>
            <person name="Settipalli S."/>
            <person name="Sharpe T."/>
            <person name="Sheridan J."/>
            <person name="Sherpa N."/>
            <person name="Shi J."/>
            <person name="Smirnov S."/>
            <person name="Smith C."/>
            <person name="Sougnez C."/>
            <person name="Spencer B."/>
            <person name="Stalker J."/>
            <person name="Stange-thomann N."/>
            <person name="Stavropoulos S."/>
            <person name="Stetson K."/>
            <person name="Stone C."/>
            <person name="Stone S."/>
            <person name="Stubbs M."/>
            <person name="Talamas J."/>
            <person name="Tchuinga P."/>
            <person name="Tenzing P."/>
            <person name="Tesfaye S."/>
            <person name="Theodore J."/>
            <person name="Thoulutsang Y."/>
            <person name="Topham K."/>
            <person name="Towey S."/>
            <person name="Tsamla T."/>
            <person name="Tsomo N."/>
            <person name="Vallee D."/>
            <person name="Vassiliev H."/>
            <person name="Venkataraman V."/>
            <person name="Vinson J."/>
            <person name="Vo A."/>
            <person name="Wade C."/>
            <person name="Wang S."/>
            <person name="Wangchuk T."/>
            <person name="Wangdi T."/>
            <person name="Whittaker C."/>
            <person name="Wilkinson J."/>
            <person name="Wu Y."/>
            <person name="Wyman D."/>
            <person name="Yadav S."/>
            <person name="Yang S."/>
            <person name="Yang X."/>
            <person name="Yeager S."/>
            <person name="Yee E."/>
            <person name="Young G."/>
            <person name="Zainoun J."/>
            <person name="Zembeck L."/>
            <person name="Zimmer A."/>
            <person name="Zody M."/>
            <person name="Lander E."/>
        </authorList>
    </citation>
    <scope>NUCLEOTIDE SEQUENCE [LARGE SCALE GENOMIC DNA]</scope>
</reference>
<organism evidence="3 4">
    <name type="scientific">Ciona savignyi</name>
    <name type="common">Pacific transparent sea squirt</name>
    <dbReference type="NCBI Taxonomy" id="51511"/>
    <lineage>
        <taxon>Eukaryota</taxon>
        <taxon>Metazoa</taxon>
        <taxon>Chordata</taxon>
        <taxon>Tunicata</taxon>
        <taxon>Ascidiacea</taxon>
        <taxon>Phlebobranchia</taxon>
        <taxon>Cionidae</taxon>
        <taxon>Ciona</taxon>
    </lineage>
</organism>
<evidence type="ECO:0000256" key="2">
    <source>
        <dbReference type="PIRSR" id="PIRSR613078-2"/>
    </source>
</evidence>
<evidence type="ECO:0000313" key="4">
    <source>
        <dbReference type="Proteomes" id="UP000007875"/>
    </source>
</evidence>
<dbReference type="HOGENOM" id="CLU_1577945_0_0_1"/>
<dbReference type="Pfam" id="PF00300">
    <property type="entry name" value="His_Phos_1"/>
    <property type="match status" value="1"/>
</dbReference>
<reference evidence="3" key="3">
    <citation type="submission" date="2025-09" db="UniProtKB">
        <authorList>
            <consortium name="Ensembl"/>
        </authorList>
    </citation>
    <scope>IDENTIFICATION</scope>
</reference>
<dbReference type="CDD" id="cd07067">
    <property type="entry name" value="HP_PGM_like"/>
    <property type="match status" value="1"/>
</dbReference>
<dbReference type="AlphaFoldDB" id="H2YWV2"/>
<feature type="binding site" evidence="2">
    <location>
        <begin position="15"/>
        <end position="22"/>
    </location>
    <ligand>
        <name>substrate</name>
    </ligand>
</feature>
<evidence type="ECO:0000313" key="3">
    <source>
        <dbReference type="Ensembl" id="ENSCSAVP00000009813.1"/>
    </source>
</evidence>
<dbReference type="PANTHER" id="PTHR46517">
    <property type="entry name" value="FRUCTOSE-2,6-BISPHOSPHATASE TIGAR"/>
    <property type="match status" value="1"/>
</dbReference>
<accession>H2YWV2</accession>
<dbReference type="GO" id="GO:0043456">
    <property type="term" value="P:regulation of pentose-phosphate shunt"/>
    <property type="evidence" value="ECO:0007669"/>
    <property type="project" value="TreeGrafter"/>
</dbReference>
<name>H2YWV2_CIOSA</name>
<dbReference type="GeneTree" id="ENSGT00940000163946"/>
<dbReference type="STRING" id="51511.ENSCSAVP00000009813"/>
<dbReference type="SMART" id="SM00855">
    <property type="entry name" value="PGAM"/>
    <property type="match status" value="1"/>
</dbReference>
<dbReference type="GO" id="GO:0004331">
    <property type="term" value="F:fructose-2,6-bisphosphate 2-phosphatase activity"/>
    <property type="evidence" value="ECO:0007669"/>
    <property type="project" value="TreeGrafter"/>
</dbReference>
<dbReference type="InterPro" id="IPR029033">
    <property type="entry name" value="His_PPase_superfam"/>
</dbReference>
<evidence type="ECO:0000256" key="1">
    <source>
        <dbReference type="ARBA" id="ARBA00022801"/>
    </source>
</evidence>
<dbReference type="InParanoid" id="H2YWV2"/>
<sequence>MSENNVEKFNLTFIRHGETDLNLKGVLQGHVDAELNDTGKQQAIGIGRHLQNESFSHIYSSDLSRAFQTCVHTLQQNKHAVSQVESQNELNHVEDLITVNAMLRERKFGCMEGKHWHELYRAERQSDVTEGEDFVPEGAESVNDVRIRAKGFFMYEIYANPFTKKLIQS</sequence>